<dbReference type="Proteomes" id="UP000189295">
    <property type="component" value="Unassembled WGS sequence"/>
</dbReference>
<name>A0A1V2K7I6_PSECE</name>
<dbReference type="RefSeq" id="WP_076952807.1">
    <property type="nucleotide sequence ID" value="NZ_MNPW01000008.1"/>
</dbReference>
<dbReference type="EMBL" id="MNPW01000008">
    <property type="protein sequence ID" value="ONH52821.1"/>
    <property type="molecule type" value="Genomic_DNA"/>
</dbReference>
<evidence type="ECO:0008006" key="3">
    <source>
        <dbReference type="Google" id="ProtNLM"/>
    </source>
</evidence>
<comment type="caution">
    <text evidence="1">The sequence shown here is derived from an EMBL/GenBank/DDBJ whole genome shotgun (WGS) entry which is preliminary data.</text>
</comment>
<proteinExistence type="predicted"/>
<evidence type="ECO:0000313" key="1">
    <source>
        <dbReference type="EMBL" id="ONH52821.1"/>
    </source>
</evidence>
<organism evidence="1 2">
    <name type="scientific">Pseudomonas cedrina subsp. cedrina</name>
    <dbReference type="NCBI Taxonomy" id="76762"/>
    <lineage>
        <taxon>Bacteria</taxon>
        <taxon>Pseudomonadati</taxon>
        <taxon>Pseudomonadota</taxon>
        <taxon>Gammaproteobacteria</taxon>
        <taxon>Pseudomonadales</taxon>
        <taxon>Pseudomonadaceae</taxon>
        <taxon>Pseudomonas</taxon>
    </lineage>
</organism>
<gene>
    <name evidence="1" type="ORF">BLL36_18265</name>
</gene>
<evidence type="ECO:0000313" key="2">
    <source>
        <dbReference type="Proteomes" id="UP000189295"/>
    </source>
</evidence>
<dbReference type="OrthoDB" id="8305513at2"/>
<sequence length="331" mass="34603">MHRIDGPGATVDNKFTEGDPVGGIQATVVTDDFLNDVQEEFISVLAAAGVTPVKGTQDQVLQAIYKLVQSQKATAFTAGGSATALTLTPTPAISAYAANQRFTVKFPVNSGLNPTLNVSAKGAKPIKQYDSTGAKVPAVFVADQVSDVLFDGVDQILLDQLPSNSLSDPWALQPIGVPIAVFDHINGMSPPPTNSSYRYIKLTASDSYNTGVLSSESVTGTAPLVNATALISLSGSPINGQAVRLINTERRDLRAGNSGTVQDDQFQGHTFGDGTNAMRAAPSGVSSGGEFLRLTAGGLLVIMNDGTNGVPRAGNETRSRNIGATYYMRIK</sequence>
<protein>
    <recommendedName>
        <fullName evidence="3">Phage tail protein</fullName>
    </recommendedName>
</protein>
<dbReference type="AlphaFoldDB" id="A0A1V2K7I6"/>
<accession>A0A1V2K7I6</accession>
<reference evidence="1 2" key="1">
    <citation type="submission" date="2016-10" db="EMBL/GenBank/DDBJ databases">
        <title>Pseudomonas lactis sp. nov. and Pseudomonas paralactis sp. nov., isolated from bovine raw milk.</title>
        <authorList>
            <person name="Von Neubeck M."/>
            <person name="Huptas C."/>
            <person name="Glueck C."/>
            <person name="Krewinkel M."/>
            <person name="Stoeckel M."/>
            <person name="Stressler T."/>
            <person name="Fischer L."/>
            <person name="Hinrichs J."/>
            <person name="Scherer S."/>
            <person name="Wenning M."/>
        </authorList>
    </citation>
    <scope>NUCLEOTIDE SEQUENCE [LARGE SCALE GENOMIC DNA]</scope>
    <source>
        <strain evidence="1 2">DSM 17516</strain>
    </source>
</reference>